<keyword evidence="4" id="KW-1185">Reference proteome</keyword>
<dbReference type="SUPFAM" id="SSF81606">
    <property type="entry name" value="PP2C-like"/>
    <property type="match status" value="1"/>
</dbReference>
<protein>
    <submittedName>
        <fullName evidence="3">Protein phosphatase</fullName>
    </submittedName>
</protein>
<evidence type="ECO:0000313" key="4">
    <source>
        <dbReference type="Proteomes" id="UP001206128"/>
    </source>
</evidence>
<feature type="region of interest" description="Disordered" evidence="1">
    <location>
        <begin position="1"/>
        <end position="20"/>
    </location>
</feature>
<proteinExistence type="predicted"/>
<dbReference type="GO" id="GO:0004722">
    <property type="term" value="F:protein serine/threonine phosphatase activity"/>
    <property type="evidence" value="ECO:0007669"/>
    <property type="project" value="InterPro"/>
</dbReference>
<dbReference type="Pfam" id="PF13672">
    <property type="entry name" value="PP2C_2"/>
    <property type="match status" value="1"/>
</dbReference>
<sequence length="284" mass="30430">MWLSYAVDSDTGRTRQHNEDSAFASPRLIAVADGMGGHAHGEVASAFAVAALADLDDRLTDADLSTLDLPELLTEAVVDASQRMTQAARHHADLRGMGSTLTAMLFDGTDFTLAHIGDSRGYLLRDGELRQLTHDHTLVQEMIDDGRMDPEQAADHPRRSVLTRALHTGGITKPDLSTYAACPGDRYLLCSDGLTGVVGPEQLHEVLANPAEPADLVPWLIDLANEGGGPDNITCAVVDVVEATDAAPEERTRIIAGAAATQELPTGRSGGSGWLPRWARRLRR</sequence>
<comment type="caution">
    <text evidence="3">The sequence shown here is derived from an EMBL/GenBank/DDBJ whole genome shotgun (WGS) entry which is preliminary data.</text>
</comment>
<name>A0AAE3GEL9_9PSEU</name>
<dbReference type="InterPro" id="IPR015655">
    <property type="entry name" value="PP2C"/>
</dbReference>
<dbReference type="PANTHER" id="PTHR13832:SF827">
    <property type="entry name" value="PROTEIN PHOSPHATASE 1L"/>
    <property type="match status" value="1"/>
</dbReference>
<dbReference type="AlphaFoldDB" id="A0AAE3GEL9"/>
<dbReference type="InterPro" id="IPR001932">
    <property type="entry name" value="PPM-type_phosphatase-like_dom"/>
</dbReference>
<feature type="domain" description="PPM-type phosphatase" evidence="2">
    <location>
        <begin position="4"/>
        <end position="240"/>
    </location>
</feature>
<accession>A0AAE3GEL9</accession>
<dbReference type="Gene3D" id="3.60.40.10">
    <property type="entry name" value="PPM-type phosphatase domain"/>
    <property type="match status" value="1"/>
</dbReference>
<reference evidence="3" key="1">
    <citation type="submission" date="2022-06" db="EMBL/GenBank/DDBJ databases">
        <title>Genomic Encyclopedia of Archaeal and Bacterial Type Strains, Phase II (KMG-II): from individual species to whole genera.</title>
        <authorList>
            <person name="Goeker M."/>
        </authorList>
    </citation>
    <scope>NUCLEOTIDE SEQUENCE</scope>
    <source>
        <strain evidence="3">DSM 43935</strain>
    </source>
</reference>
<evidence type="ECO:0000259" key="2">
    <source>
        <dbReference type="PROSITE" id="PS51746"/>
    </source>
</evidence>
<dbReference type="SMART" id="SM00331">
    <property type="entry name" value="PP2C_SIG"/>
    <property type="match status" value="1"/>
</dbReference>
<evidence type="ECO:0000256" key="1">
    <source>
        <dbReference type="SAM" id="MobiDB-lite"/>
    </source>
</evidence>
<feature type="compositionally biased region" description="Basic and acidic residues" evidence="1">
    <location>
        <begin position="10"/>
        <end position="20"/>
    </location>
</feature>
<dbReference type="EMBL" id="JAMTCK010000008">
    <property type="protein sequence ID" value="MCP2166847.1"/>
    <property type="molecule type" value="Genomic_DNA"/>
</dbReference>
<dbReference type="SMART" id="SM00332">
    <property type="entry name" value="PP2Cc"/>
    <property type="match status" value="1"/>
</dbReference>
<dbReference type="CDD" id="cd00143">
    <property type="entry name" value="PP2Cc"/>
    <property type="match status" value="1"/>
</dbReference>
<dbReference type="PROSITE" id="PS51746">
    <property type="entry name" value="PPM_2"/>
    <property type="match status" value="1"/>
</dbReference>
<dbReference type="PANTHER" id="PTHR13832">
    <property type="entry name" value="PROTEIN PHOSPHATASE 2C"/>
    <property type="match status" value="1"/>
</dbReference>
<gene>
    <name evidence="3" type="ORF">LX83_003719</name>
</gene>
<dbReference type="InterPro" id="IPR036457">
    <property type="entry name" value="PPM-type-like_dom_sf"/>
</dbReference>
<dbReference type="Proteomes" id="UP001206128">
    <property type="component" value="Unassembled WGS sequence"/>
</dbReference>
<organism evidence="3 4">
    <name type="scientific">Goodfellowiella coeruleoviolacea</name>
    <dbReference type="NCBI Taxonomy" id="334858"/>
    <lineage>
        <taxon>Bacteria</taxon>
        <taxon>Bacillati</taxon>
        <taxon>Actinomycetota</taxon>
        <taxon>Actinomycetes</taxon>
        <taxon>Pseudonocardiales</taxon>
        <taxon>Pseudonocardiaceae</taxon>
        <taxon>Goodfellowiella</taxon>
    </lineage>
</organism>
<evidence type="ECO:0000313" key="3">
    <source>
        <dbReference type="EMBL" id="MCP2166847.1"/>
    </source>
</evidence>